<name>A0A7I5EE95_HAECO</name>
<reference evidence="3" key="1">
    <citation type="submission" date="2020-12" db="UniProtKB">
        <authorList>
            <consortium name="WormBaseParasite"/>
        </authorList>
    </citation>
    <scope>IDENTIFICATION</scope>
    <source>
        <strain evidence="3">MHco3</strain>
    </source>
</reference>
<dbReference type="PANTHER" id="PTHR36300">
    <property type="entry name" value="RAW, ISOFORM A"/>
    <property type="match status" value="1"/>
</dbReference>
<evidence type="ECO:0000313" key="3">
    <source>
        <dbReference type="WBParaSite" id="HCON_00181510-00001"/>
    </source>
</evidence>
<sequence>MNLTISFSAHLCSALFSGENERISRNAMACLKETEWRSKSTSEAKEAYFTRTMHIECPRIASAMLAEESQLPCLPEYDVFLGGSCGTTVWRRQLVIPFLKKKAISYYDPQRSVWSENMIYEESIAKERSSLFLFVIDPATVNATSFLEIAYFAARKSPKLVVVFLGKTEWKQRAHPFDLPDRNRTCLLLDRILDAHDVPMLYSIQDALDYIEEEIIGNKRWTEVLCIPCQRLSYLSLRTKRMVRAAHYTARGAWLRVRSFARRVTLAGAADMVIFIACQMIAPNVPIHFILIPLLLLSLAIIFASERWHRYRLHCPRTVTDSSHILSRTAATIPSPHLATVATPLNLVHARSNLARSKRFCDGIVDDSSSSFIVPDLLRRRVHYRQMVNVSSPTTIELASSAHDETAWLNRVVVPHMDRHNLPYSRLLVMSGIEPECRMKCLMTWAPQLKHFLYLIPTTKTFLSGMVEVAYILGHTNWQITLCVPKEAETLEAPPTMEDDMERASRRRRNDCYQIAFCYLKDMAKRRQCRVFSELDDALLYVAKVSFNGL</sequence>
<protein>
    <submittedName>
        <fullName evidence="3">Protein kinase domain-containing protein</fullName>
    </submittedName>
</protein>
<evidence type="ECO:0000313" key="2">
    <source>
        <dbReference type="Proteomes" id="UP000025227"/>
    </source>
</evidence>
<dbReference type="WBParaSite" id="HCON_00181510-00001">
    <property type="protein sequence ID" value="HCON_00181510-00001"/>
    <property type="gene ID" value="HCON_00181510"/>
</dbReference>
<dbReference type="OrthoDB" id="6493944at2759"/>
<dbReference type="GO" id="GO:0005886">
    <property type="term" value="C:plasma membrane"/>
    <property type="evidence" value="ECO:0007669"/>
    <property type="project" value="TreeGrafter"/>
</dbReference>
<dbReference type="OMA" id="WSENMIY"/>
<dbReference type="AlphaFoldDB" id="A0A7I5EE95"/>
<evidence type="ECO:0000256" key="1">
    <source>
        <dbReference type="SAM" id="Phobius"/>
    </source>
</evidence>
<keyword evidence="1" id="KW-0472">Membrane</keyword>
<proteinExistence type="predicted"/>
<keyword evidence="1" id="KW-1133">Transmembrane helix</keyword>
<feature type="transmembrane region" description="Helical" evidence="1">
    <location>
        <begin position="288"/>
        <end position="304"/>
    </location>
</feature>
<keyword evidence="1" id="KW-0812">Transmembrane</keyword>
<accession>A0A7I5EE95</accession>
<organism evidence="2 3">
    <name type="scientific">Haemonchus contortus</name>
    <name type="common">Barber pole worm</name>
    <dbReference type="NCBI Taxonomy" id="6289"/>
    <lineage>
        <taxon>Eukaryota</taxon>
        <taxon>Metazoa</taxon>
        <taxon>Ecdysozoa</taxon>
        <taxon>Nematoda</taxon>
        <taxon>Chromadorea</taxon>
        <taxon>Rhabditida</taxon>
        <taxon>Rhabditina</taxon>
        <taxon>Rhabditomorpha</taxon>
        <taxon>Strongyloidea</taxon>
        <taxon>Trichostrongylidae</taxon>
        <taxon>Haemonchus</taxon>
    </lineage>
</organism>
<dbReference type="Gene3D" id="3.40.50.450">
    <property type="match status" value="1"/>
</dbReference>
<dbReference type="InterPro" id="IPR039470">
    <property type="entry name" value="Nuc_deoxyri_tr2"/>
</dbReference>
<keyword evidence="2" id="KW-1185">Reference proteome</keyword>
<dbReference type="PANTHER" id="PTHR36300:SF1">
    <property type="entry name" value="RAW, ISOFORM A"/>
    <property type="match status" value="1"/>
</dbReference>
<dbReference type="Proteomes" id="UP000025227">
    <property type="component" value="Unplaced"/>
</dbReference>
<dbReference type="Pfam" id="PF15891">
    <property type="entry name" value="Nuc_deoxyri_tr2"/>
    <property type="match status" value="1"/>
</dbReference>